<dbReference type="Gene3D" id="3.30.420.10">
    <property type="entry name" value="Ribonuclease H-like superfamily/Ribonuclease H"/>
    <property type="match status" value="1"/>
</dbReference>
<dbReference type="InterPro" id="IPR009061">
    <property type="entry name" value="DNA-bd_dom_put_sf"/>
</dbReference>
<dbReference type="KEGG" id="ppse:BN5_3878"/>
<name>W6R007_ECTO5</name>
<dbReference type="InterPro" id="IPR012337">
    <property type="entry name" value="RNaseH-like_sf"/>
</dbReference>
<dbReference type="InterPro" id="IPR036397">
    <property type="entry name" value="RNaseH_sf"/>
</dbReference>
<dbReference type="GO" id="GO:0003677">
    <property type="term" value="F:DNA binding"/>
    <property type="evidence" value="ECO:0007669"/>
    <property type="project" value="InterPro"/>
</dbReference>
<proteinExistence type="predicted"/>
<accession>W6R007</accession>
<dbReference type="GO" id="GO:0015074">
    <property type="term" value="P:DNA integration"/>
    <property type="evidence" value="ECO:0007669"/>
    <property type="project" value="InterPro"/>
</dbReference>
<gene>
    <name evidence="4" type="ORF">BN5_3878</name>
</gene>
<organism evidence="4 5">
    <name type="scientific">Ectopseudomonas oleovorans (strain CECT 5344)</name>
    <name type="common">Pseudomonas pseudoalcaligenes</name>
    <dbReference type="NCBI Taxonomy" id="1182590"/>
    <lineage>
        <taxon>Bacteria</taxon>
        <taxon>Pseudomonadati</taxon>
        <taxon>Pseudomonadota</taxon>
        <taxon>Gammaproteobacteria</taxon>
        <taxon>Pseudomonadales</taxon>
        <taxon>Pseudomonadaceae</taxon>
        <taxon>Ectopseudomonas</taxon>
    </lineage>
</organism>
<evidence type="ECO:0000259" key="3">
    <source>
        <dbReference type="PROSITE" id="PS51702"/>
    </source>
</evidence>
<feature type="domain" description="Integrase catalytic" evidence="2">
    <location>
        <begin position="291"/>
        <end position="519"/>
    </location>
</feature>
<feature type="domain" description="HTH Mu-type" evidence="3">
    <location>
        <begin position="1"/>
        <end position="66"/>
    </location>
</feature>
<feature type="region of interest" description="Disordered" evidence="1">
    <location>
        <begin position="269"/>
        <end position="291"/>
    </location>
</feature>
<dbReference type="PANTHER" id="PTHR35004">
    <property type="entry name" value="TRANSPOSASE RV3428C-RELATED"/>
    <property type="match status" value="1"/>
</dbReference>
<sequence>MRNWYTATELAGLPGVPGTDRNVRAMADREGWEGQRRLGSKAIEYHIAVLPETTRAALLKQAVDTVTVEQPASLPAVRTERVALRPLSASGALTHRQVLTRDARLLIVNMLKRMQREGLSQRRACTQLLGWAANGELQGNVLIALALGNNKSGVEWNISTNAEGLTTVEAMPGQDVQAAACAVSSRTLERWLEMERNGGADALAPGKREKDMSIKPWVPYLLAEMQRPQKPCLTDAWRAMCKALPEGITAPSYDAVYRWYSQKYSSLDKQRGRNQGSALNPHKYSRTRSSSGMLPMQEIHSDGWGTHFTAPHPVSGKYVKLECWHTHDVATRYVFRPSVGLSESMLVILGSLFNAVAEGGPPAVWQTDNTGSVKNDRVQFDPVTSIQARAGIHIVHNLPGNSQANGICENFNKYLDRRARELATYMGKGMDSLAQKRVLRVTQKLVKAEGLAERRRLKAEAEKLGSGHLVQSFEEAQALLEQWCDDFNNTPHSALPKISDPVTGKRRHQTPAEAWAEHVANGWQPLAVEGEQLRDLFRPHETKVVQRAKVRLYNQFYHHPELEHWNGEEVQVAYDVHDGERVWVKTREGRLICEAKLDSVRGYRAQSVYEMAMEKRADAAIARHEAHIAEIERQRPVHVISHDAPLSIPGLGDITPERLNARFAEGLTLEGEAQRVPAPEPQQAPIPEPAKADVFTLPESPAQRYRQWRELEARVLAGESLNSTQEQRWFELYPQSKEFAAQQRQA</sequence>
<feature type="compositionally biased region" description="Pro residues" evidence="1">
    <location>
        <begin position="678"/>
        <end position="688"/>
    </location>
</feature>
<dbReference type="SUPFAM" id="SSF50610">
    <property type="entry name" value="mu transposase, C-terminal domain"/>
    <property type="match status" value="1"/>
</dbReference>
<reference evidence="4 5" key="1">
    <citation type="submission" date="2013-11" db="EMBL/GenBank/DDBJ databases">
        <title>Complete genome sequence of the cyanide-degrading bacterium Pseudomonas pseudoalcaligenes CECT 5344.</title>
        <authorList>
            <person name="Wibberg D."/>
            <person name="Puehler A."/>
            <person name="Schlueter A."/>
        </authorList>
    </citation>
    <scope>NUCLEOTIDE SEQUENCE [LARGE SCALE GENOMIC DNA]</scope>
    <source>
        <strain evidence="5">CECT 5344</strain>
    </source>
</reference>
<dbReference type="InterPro" id="IPR015378">
    <property type="entry name" value="Transposase-like_Mu_C"/>
</dbReference>
<dbReference type="InterPro" id="IPR001584">
    <property type="entry name" value="Integrase_cat-core"/>
</dbReference>
<evidence type="ECO:0000313" key="5">
    <source>
        <dbReference type="Proteomes" id="UP000032841"/>
    </source>
</evidence>
<dbReference type="RefSeq" id="WP_156157193.1">
    <property type="nucleotide sequence ID" value="NZ_HG916826.1"/>
</dbReference>
<dbReference type="InterPro" id="IPR009004">
    <property type="entry name" value="Transposase_Mu_C"/>
</dbReference>
<dbReference type="PROSITE" id="PS50994">
    <property type="entry name" value="INTEGRASE"/>
    <property type="match status" value="1"/>
</dbReference>
<dbReference type="Gene3D" id="2.30.30.130">
    <property type="entry name" value="Transposase, Mu, C-terminal"/>
    <property type="match status" value="1"/>
</dbReference>
<dbReference type="InterPro" id="IPR003314">
    <property type="entry name" value="Mu-type_HTH"/>
</dbReference>
<dbReference type="PROSITE" id="PS51702">
    <property type="entry name" value="HTH_MU"/>
    <property type="match status" value="1"/>
</dbReference>
<dbReference type="Proteomes" id="UP000032841">
    <property type="component" value="Chromosome"/>
</dbReference>
<dbReference type="AlphaFoldDB" id="W6R007"/>
<dbReference type="eggNOG" id="COG2801">
    <property type="taxonomic scope" value="Bacteria"/>
</dbReference>
<evidence type="ECO:0000256" key="1">
    <source>
        <dbReference type="SAM" id="MobiDB-lite"/>
    </source>
</evidence>
<dbReference type="Pfam" id="PF02316">
    <property type="entry name" value="HTH_Tnp_Mu_1"/>
    <property type="match status" value="1"/>
</dbReference>
<evidence type="ECO:0000313" key="4">
    <source>
        <dbReference type="EMBL" id="CDM42420.1"/>
    </source>
</evidence>
<dbReference type="Pfam" id="PF09299">
    <property type="entry name" value="Mu-transpos_C"/>
    <property type="match status" value="1"/>
</dbReference>
<evidence type="ECO:0000259" key="2">
    <source>
        <dbReference type="PROSITE" id="PS50994"/>
    </source>
</evidence>
<dbReference type="Gene3D" id="1.10.10.10">
    <property type="entry name" value="Winged helix-like DNA-binding domain superfamily/Winged helix DNA-binding domain"/>
    <property type="match status" value="1"/>
</dbReference>
<dbReference type="EMBL" id="HG916826">
    <property type="protein sequence ID" value="CDM42420.1"/>
    <property type="molecule type" value="Genomic_DNA"/>
</dbReference>
<feature type="region of interest" description="Disordered" evidence="1">
    <location>
        <begin position="673"/>
        <end position="692"/>
    </location>
</feature>
<dbReference type="OrthoDB" id="5676324at2"/>
<dbReference type="SUPFAM" id="SSF53098">
    <property type="entry name" value="Ribonuclease H-like"/>
    <property type="match status" value="1"/>
</dbReference>
<dbReference type="PANTHER" id="PTHR35004:SF6">
    <property type="entry name" value="TRANSPOSASE"/>
    <property type="match status" value="1"/>
</dbReference>
<dbReference type="HOGENOM" id="CLU_017655_0_0_6"/>
<protein>
    <submittedName>
        <fullName evidence="4">Transposase A</fullName>
    </submittedName>
</protein>
<dbReference type="SUPFAM" id="SSF46955">
    <property type="entry name" value="Putative DNA-binding domain"/>
    <property type="match status" value="1"/>
</dbReference>
<dbReference type="InterPro" id="IPR036388">
    <property type="entry name" value="WH-like_DNA-bd_sf"/>
</dbReference>